<dbReference type="Gene3D" id="3.30.1120.10">
    <property type="match status" value="1"/>
</dbReference>
<dbReference type="PANTHER" id="PTHR42693:SF33">
    <property type="entry name" value="ARYLSULFATASE"/>
    <property type="match status" value="1"/>
</dbReference>
<comment type="similarity">
    <text evidence="1">Belongs to the sulfatase family.</text>
</comment>
<evidence type="ECO:0000256" key="4">
    <source>
        <dbReference type="ARBA" id="ARBA00022837"/>
    </source>
</evidence>
<accession>A0A6J6U808</accession>
<dbReference type="PANTHER" id="PTHR42693">
    <property type="entry name" value="ARYLSULFATASE FAMILY MEMBER"/>
    <property type="match status" value="1"/>
</dbReference>
<name>A0A6J6U808_9ZZZZ</name>
<dbReference type="Gene3D" id="3.40.720.10">
    <property type="entry name" value="Alkaline Phosphatase, subunit A"/>
    <property type="match status" value="1"/>
</dbReference>
<dbReference type="SUPFAM" id="SSF53649">
    <property type="entry name" value="Alkaline phosphatase-like"/>
    <property type="match status" value="1"/>
</dbReference>
<dbReference type="Pfam" id="PF00884">
    <property type="entry name" value="Sulfatase"/>
    <property type="match status" value="1"/>
</dbReference>
<dbReference type="AlphaFoldDB" id="A0A6J6U808"/>
<evidence type="ECO:0000256" key="2">
    <source>
        <dbReference type="ARBA" id="ARBA00022723"/>
    </source>
</evidence>
<dbReference type="InterPro" id="IPR050738">
    <property type="entry name" value="Sulfatase"/>
</dbReference>
<keyword evidence="2" id="KW-0479">Metal-binding</keyword>
<keyword evidence="4" id="KW-0106">Calcium</keyword>
<dbReference type="InterPro" id="IPR024607">
    <property type="entry name" value="Sulfatase_CS"/>
</dbReference>
<evidence type="ECO:0000259" key="5">
    <source>
        <dbReference type="Pfam" id="PF00884"/>
    </source>
</evidence>
<keyword evidence="3" id="KW-0378">Hydrolase</keyword>
<dbReference type="PROSITE" id="PS00523">
    <property type="entry name" value="SULFATASE_1"/>
    <property type="match status" value="1"/>
</dbReference>
<reference evidence="6" key="1">
    <citation type="submission" date="2020-05" db="EMBL/GenBank/DDBJ databases">
        <authorList>
            <person name="Chiriac C."/>
            <person name="Salcher M."/>
            <person name="Ghai R."/>
            <person name="Kavagutti S V."/>
        </authorList>
    </citation>
    <scope>NUCLEOTIDE SEQUENCE</scope>
</reference>
<dbReference type="GO" id="GO:0004065">
    <property type="term" value="F:arylsulfatase activity"/>
    <property type="evidence" value="ECO:0007669"/>
    <property type="project" value="TreeGrafter"/>
</dbReference>
<dbReference type="PROSITE" id="PS00149">
    <property type="entry name" value="SULFATASE_2"/>
    <property type="match status" value="1"/>
</dbReference>
<dbReference type="GO" id="GO:0046872">
    <property type="term" value="F:metal ion binding"/>
    <property type="evidence" value="ECO:0007669"/>
    <property type="project" value="UniProtKB-KW"/>
</dbReference>
<organism evidence="6">
    <name type="scientific">freshwater metagenome</name>
    <dbReference type="NCBI Taxonomy" id="449393"/>
    <lineage>
        <taxon>unclassified sequences</taxon>
        <taxon>metagenomes</taxon>
        <taxon>ecological metagenomes</taxon>
    </lineage>
</organism>
<evidence type="ECO:0000313" key="6">
    <source>
        <dbReference type="EMBL" id="CAB4755234.1"/>
    </source>
</evidence>
<sequence length="779" mass="86132">MSTVEAAADPTAPYAGFGGSVGKIFATSQPWWPERPTPPPGAPNVIVMLTDDLGFADLGCYGSEIDTPNLDALAASGLQLTNFHVTSMCSPTRAALLTGLNSHDAGVGHVAHSDPGFPGYAMELSENAATLGEVFRDNGYATFMVGKWHLAKDSNISAAGPKHSWPVQRGFERFYGFLDAFTNFHHPHRLVQDNTPLDTEEYPDGYYLTDDLTDRSISMIRESKASAPGTPFFLYFAHGAVHAPLQAKQADIDKYKDVYTAGWDCIRTQRYERQRALGVIPANAALAPPNTELNHDVKPWDSLSADEKELFARYMAVFAGMVDNVDQNFGRLREALEAMGELENTIIIFLSDNGGSREGELNGTSQYFRILTHQSGGEGEGEEELQLDHSRLDLLGGPQTLSHYPRAWGMVSSTPFRLYKINTHLGGHSVPFLVSWPAQLGHLAGRQRNQYAYVTDIMPTLLDLVGLEAPTERNGRPLKVPAGRSMRPIIERADAPVQHTEQVEEMLGHRGYYRDGWHAVTLHQGRTRFGDHEWELYDLANDPTELHDLAAEMPDKVRELADAWETAAWKHQIFPLDEGTGLKYVQRPPTEEPLKQPITISAGTPELERYRSFLLIQQRNVSIDIAVRYRQGDAGCLVSHGDQGGGYGAYVEDGRVRYIHNAFGVMHELDAGTLTDGAHTITLDIVNTGGFRWTVRVLVDGEERAAEAGLRCFIGMAPFQGISIGVDRKSPVSWRIFEAHGAFAYRGTLDSVTYTPGELAPDSGERFLDLLRTMGQKYE</sequence>
<dbReference type="CDD" id="cd16025">
    <property type="entry name" value="PAS_like"/>
    <property type="match status" value="1"/>
</dbReference>
<protein>
    <submittedName>
        <fullName evidence="6">Unannotated protein</fullName>
    </submittedName>
</protein>
<dbReference type="InterPro" id="IPR017850">
    <property type="entry name" value="Alkaline_phosphatase_core_sf"/>
</dbReference>
<gene>
    <name evidence="6" type="ORF">UFOPK2754_02054</name>
</gene>
<evidence type="ECO:0000256" key="1">
    <source>
        <dbReference type="ARBA" id="ARBA00008779"/>
    </source>
</evidence>
<proteinExistence type="inferred from homology"/>
<dbReference type="EMBL" id="CAEZYR010000080">
    <property type="protein sequence ID" value="CAB4755234.1"/>
    <property type="molecule type" value="Genomic_DNA"/>
</dbReference>
<dbReference type="InterPro" id="IPR000917">
    <property type="entry name" value="Sulfatase_N"/>
</dbReference>
<feature type="domain" description="Sulfatase N-terminal" evidence="5">
    <location>
        <begin position="43"/>
        <end position="466"/>
    </location>
</feature>
<evidence type="ECO:0000256" key="3">
    <source>
        <dbReference type="ARBA" id="ARBA00022801"/>
    </source>
</evidence>